<feature type="compositionally biased region" description="Polar residues" evidence="13">
    <location>
        <begin position="550"/>
        <end position="565"/>
    </location>
</feature>
<dbReference type="PANTHER" id="PTHR12756:SF12">
    <property type="entry name" value="CYTOSOLIC CARBOXYPEPTIDASE-LIKE PROTEIN 5"/>
    <property type="match status" value="1"/>
</dbReference>
<comment type="cofactor">
    <cofactor evidence="1">
        <name>Zn(2+)</name>
        <dbReference type="ChEBI" id="CHEBI:29105"/>
    </cofactor>
</comment>
<dbReference type="InterPro" id="IPR050821">
    <property type="entry name" value="Cytosolic_carboxypeptidase"/>
</dbReference>
<dbReference type="CDD" id="cd06236">
    <property type="entry name" value="M14_AGBL5_like"/>
    <property type="match status" value="1"/>
</dbReference>
<gene>
    <name evidence="15" type="primary">Agbl5</name>
    <name evidence="15" type="ORF">NYCBRA_R05201</name>
</gene>
<dbReference type="PANTHER" id="PTHR12756">
    <property type="entry name" value="CYTOSOLIC CARBOXYPEPTIDASE"/>
    <property type="match status" value="1"/>
</dbReference>
<keyword evidence="8" id="KW-0862">Zinc</keyword>
<evidence type="ECO:0000256" key="5">
    <source>
        <dbReference type="ARBA" id="ARBA00022670"/>
    </source>
</evidence>
<evidence type="ECO:0000256" key="3">
    <source>
        <dbReference type="ARBA" id="ARBA00005988"/>
    </source>
</evidence>
<dbReference type="GO" id="GO:0006508">
    <property type="term" value="P:proteolysis"/>
    <property type="evidence" value="ECO:0007669"/>
    <property type="project" value="UniProtKB-KW"/>
</dbReference>
<keyword evidence="4" id="KW-0963">Cytoplasm</keyword>
<dbReference type="SUPFAM" id="SSF53187">
    <property type="entry name" value="Zn-dependent exopeptidases"/>
    <property type="match status" value="1"/>
</dbReference>
<feature type="region of interest" description="Disordered" evidence="13">
    <location>
        <begin position="504"/>
        <end position="565"/>
    </location>
</feature>
<keyword evidence="6" id="KW-0479">Metal-binding</keyword>
<dbReference type="EMBL" id="VWZB01001728">
    <property type="protein sequence ID" value="NXF39474.1"/>
    <property type="molecule type" value="Genomic_DNA"/>
</dbReference>
<dbReference type="GO" id="GO:0004181">
    <property type="term" value="F:metallocarboxypeptidase activity"/>
    <property type="evidence" value="ECO:0007669"/>
    <property type="project" value="InterPro"/>
</dbReference>
<sequence>QVVETQFVLSFVHRFLEHRGATTYFAFCYPFSYAECQDMLARLDGRFQECRHMSPSSPLDSVYYHRELLCYSLDKLRVDLLTITSCHGMLDKREPRLDKLFPDTSTPRPRRFAGKRVFFLSSRVHPGETPSSFVFNGFLDFILREEDPRAQMLRRMFVFKLVPMLNPDGVVRGHYRTDSRGVNLNRQYLNPDAELHPAIYGAKAVLLYHHVHSRVLPGTPDWRTFVSLLSTRSLSTKSPNRSKAALSELEKANNLCNSPSTWPASSYLGPAQGPRLLGAPTAELGGKEPALWILPSSHTTEHCEEDATRPPPAPLPEAIPPRDSGLAYYVDLHGHASKRGCFMYGNSFSNENDQVENMLFPKLISLNSPHFDFTGCNFSEKNMYARDKQDGQSKEGSGRVAVYKALGIIHSYTLECNYNTGRTVNSIPGACHDQGRASPPPPSACPARYTTELFEQVGRAMAVAALDMAECNPWPRLVLSEHSCLGNLRAWMLKHVRGMKGAGAGLRRRGGVQTPPSSSTGLPTSASNNALSCLRSSSDGTSGSSQQDSPQIQASPSFTFGCSGP</sequence>
<feature type="active site" description="Proton donor/acceptor" evidence="12">
    <location>
        <position position="415"/>
    </location>
</feature>
<proteinExistence type="inferred from homology"/>
<evidence type="ECO:0000313" key="16">
    <source>
        <dbReference type="Proteomes" id="UP000538472"/>
    </source>
</evidence>
<evidence type="ECO:0000256" key="1">
    <source>
        <dbReference type="ARBA" id="ARBA00001947"/>
    </source>
</evidence>
<evidence type="ECO:0000256" key="8">
    <source>
        <dbReference type="ARBA" id="ARBA00022833"/>
    </source>
</evidence>
<organism evidence="15 16">
    <name type="scientific">Nyctibius bracteatus</name>
    <name type="common">Rufous potoo</name>
    <dbReference type="NCBI Taxonomy" id="48426"/>
    <lineage>
        <taxon>Eukaryota</taxon>
        <taxon>Metazoa</taxon>
        <taxon>Chordata</taxon>
        <taxon>Craniata</taxon>
        <taxon>Vertebrata</taxon>
        <taxon>Euteleostomi</taxon>
        <taxon>Archelosauria</taxon>
        <taxon>Archosauria</taxon>
        <taxon>Dinosauria</taxon>
        <taxon>Saurischia</taxon>
        <taxon>Theropoda</taxon>
        <taxon>Coelurosauria</taxon>
        <taxon>Aves</taxon>
        <taxon>Neognathae</taxon>
        <taxon>Neoaves</taxon>
        <taxon>Strisores</taxon>
        <taxon>Caprimulgiformes</taxon>
        <taxon>Nyctibiidae</taxon>
        <taxon>Nyctibius</taxon>
    </lineage>
</organism>
<keyword evidence="5" id="KW-0645">Protease</keyword>
<feature type="domain" description="Peptidase M14" evidence="14">
    <location>
        <begin position="29"/>
        <end position="469"/>
    </location>
</feature>
<evidence type="ECO:0000256" key="4">
    <source>
        <dbReference type="ARBA" id="ARBA00022490"/>
    </source>
</evidence>
<comment type="caution">
    <text evidence="15">The sequence shown here is derived from an EMBL/GenBank/DDBJ whole genome shotgun (WGS) entry which is preliminary data.</text>
</comment>
<feature type="compositionally biased region" description="Low complexity" evidence="13">
    <location>
        <begin position="514"/>
        <end position="527"/>
    </location>
</feature>
<dbReference type="Proteomes" id="UP000538472">
    <property type="component" value="Unassembled WGS sequence"/>
</dbReference>
<evidence type="ECO:0000256" key="6">
    <source>
        <dbReference type="ARBA" id="ARBA00022723"/>
    </source>
</evidence>
<keyword evidence="9" id="KW-0482">Metalloprotease</keyword>
<keyword evidence="7" id="KW-0378">Hydrolase</keyword>
<evidence type="ECO:0000256" key="12">
    <source>
        <dbReference type="PROSITE-ProRule" id="PRU01379"/>
    </source>
</evidence>
<feature type="non-terminal residue" evidence="15">
    <location>
        <position position="1"/>
    </location>
</feature>
<dbReference type="Gene3D" id="3.40.630.10">
    <property type="entry name" value="Zn peptidases"/>
    <property type="match status" value="2"/>
</dbReference>
<evidence type="ECO:0000256" key="13">
    <source>
        <dbReference type="SAM" id="MobiDB-lite"/>
    </source>
</evidence>
<comment type="subcellular location">
    <subcellularLocation>
        <location evidence="2">Cytoplasm</location>
    </subcellularLocation>
</comment>
<feature type="compositionally biased region" description="Low complexity" evidence="13">
    <location>
        <begin position="536"/>
        <end position="549"/>
    </location>
</feature>
<dbReference type="InterPro" id="IPR000834">
    <property type="entry name" value="Peptidase_M14"/>
</dbReference>
<evidence type="ECO:0000256" key="9">
    <source>
        <dbReference type="ARBA" id="ARBA00023049"/>
    </source>
</evidence>
<evidence type="ECO:0000256" key="11">
    <source>
        <dbReference type="ARBA" id="ARBA00026108"/>
    </source>
</evidence>
<evidence type="ECO:0000259" key="14">
    <source>
        <dbReference type="PROSITE" id="PS52035"/>
    </source>
</evidence>
<dbReference type="Pfam" id="PF00246">
    <property type="entry name" value="Peptidase_M14"/>
    <property type="match status" value="1"/>
</dbReference>
<dbReference type="AlphaFoldDB" id="A0A7K8TDP8"/>
<dbReference type="PROSITE" id="PS52035">
    <property type="entry name" value="PEPTIDASE_M14"/>
    <property type="match status" value="1"/>
</dbReference>
<accession>A0A7K8TDP8</accession>
<name>A0A7K8TDP8_9AVES</name>
<protein>
    <recommendedName>
        <fullName evidence="11">tubulin-glutamate carboxypeptidase</fullName>
        <ecNumber evidence="11">3.4.17.24</ecNumber>
    </recommendedName>
</protein>
<evidence type="ECO:0000313" key="15">
    <source>
        <dbReference type="EMBL" id="NXF39474.1"/>
    </source>
</evidence>
<dbReference type="EC" id="3.4.17.24" evidence="11"/>
<comment type="catalytic activity">
    <reaction evidence="10">
        <text>C-terminal L-alpha-aminoacyl-L-glutamyl-L-glutamyl-[tubulin] + H2O = C-terminal L-alpha-aminoacyl-L-glutamyl-[tubulin] + L-glutamate</text>
        <dbReference type="Rhea" id="RHEA:63792"/>
        <dbReference type="Rhea" id="RHEA-COMP:16435"/>
        <dbReference type="Rhea" id="RHEA-COMP:16436"/>
        <dbReference type="ChEBI" id="CHEBI:15377"/>
        <dbReference type="ChEBI" id="CHEBI:29985"/>
        <dbReference type="ChEBI" id="CHEBI:149555"/>
        <dbReference type="ChEBI" id="CHEBI:149556"/>
        <dbReference type="EC" id="3.4.17.24"/>
    </reaction>
    <physiologicalReaction direction="left-to-right" evidence="10">
        <dbReference type="Rhea" id="RHEA:63793"/>
    </physiologicalReaction>
</comment>
<reference evidence="15 16" key="1">
    <citation type="submission" date="2019-09" db="EMBL/GenBank/DDBJ databases">
        <title>Bird 10,000 Genomes (B10K) Project - Family phase.</title>
        <authorList>
            <person name="Zhang G."/>
        </authorList>
    </citation>
    <scope>NUCLEOTIDE SEQUENCE [LARGE SCALE GENOMIC DNA]</scope>
    <source>
        <strain evidence="15">B10K-CU-031-10</strain>
        <tissue evidence="15">Muscle</tissue>
    </source>
</reference>
<keyword evidence="16" id="KW-1185">Reference proteome</keyword>
<feature type="non-terminal residue" evidence="15">
    <location>
        <position position="565"/>
    </location>
</feature>
<evidence type="ECO:0000256" key="7">
    <source>
        <dbReference type="ARBA" id="ARBA00022801"/>
    </source>
</evidence>
<comment type="similarity">
    <text evidence="3 12">Belongs to the peptidase M14 family.</text>
</comment>
<dbReference type="InterPro" id="IPR034286">
    <property type="entry name" value="M14_AGBL5-like"/>
</dbReference>
<evidence type="ECO:0000256" key="10">
    <source>
        <dbReference type="ARBA" id="ARBA00024524"/>
    </source>
</evidence>
<dbReference type="GO" id="GO:0008270">
    <property type="term" value="F:zinc ion binding"/>
    <property type="evidence" value="ECO:0007669"/>
    <property type="project" value="InterPro"/>
</dbReference>
<evidence type="ECO:0000256" key="2">
    <source>
        <dbReference type="ARBA" id="ARBA00004496"/>
    </source>
</evidence>
<dbReference type="GO" id="GO:0005737">
    <property type="term" value="C:cytoplasm"/>
    <property type="evidence" value="ECO:0007669"/>
    <property type="project" value="UniProtKB-SubCell"/>
</dbReference>